<accession>A0A4P6MW58</accession>
<reference evidence="4 5" key="1">
    <citation type="submission" date="2019-02" db="EMBL/GenBank/DDBJ databases">
        <title>Genomic data mining of an Antarctic deep-sea actinobacterium, Janibacterlimosus P3-3-X1.</title>
        <authorList>
            <person name="Liao L."/>
            <person name="Chen B."/>
        </authorList>
    </citation>
    <scope>NUCLEOTIDE SEQUENCE [LARGE SCALE GENOMIC DNA]</scope>
    <source>
        <strain evidence="4 5">P3-3-X1</strain>
    </source>
</reference>
<dbReference type="PROSITE" id="PS01123">
    <property type="entry name" value="TNASE_1"/>
    <property type="match status" value="1"/>
</dbReference>
<evidence type="ECO:0000256" key="2">
    <source>
        <dbReference type="SAM" id="Phobius"/>
    </source>
</evidence>
<sequence>MPASPMLSVERYLSAMPSLTSVIIASVATAAVGVSGLVAIGVTAGDRATVVKIVDGDTIDVQYEGAEHRVRLLNIDTPEIGGAAKDTECLATEAKRYVQERIPVGSSVRLMWDRDHDDPYGRQLRGVFSNGLVNADIVRNGLAVPMHIDPNDRYKDDIDEAFAEASANNRGFFDPLQECTLAARTERVDSAAAAGNTRTAQHEAAGLLALLGDPDSFTARALSHSGRATAIQHLMDVVNKPARSAAKKTSKPAPSRTRTSTPDHSTTSKRSSTPPSPKPTLTTKPTAKPTSTPRATTATRTTRPPPPRTQSSPPPAPPTTHTPPPAPAPRTTSTPAPPPPASTRPNNAAPCRSYAPGGKTFTYIDCDTRQPL</sequence>
<dbReference type="STRING" id="1216970.GCA_001570985_02152"/>
<dbReference type="OrthoDB" id="5241375at2"/>
<dbReference type="SUPFAM" id="SSF50199">
    <property type="entry name" value="Staphylococcal nuclease"/>
    <property type="match status" value="1"/>
</dbReference>
<dbReference type="Gene3D" id="2.40.50.90">
    <property type="match status" value="1"/>
</dbReference>
<dbReference type="InterPro" id="IPR035437">
    <property type="entry name" value="SNase_OB-fold_sf"/>
</dbReference>
<feature type="compositionally biased region" description="Pro residues" evidence="1">
    <location>
        <begin position="303"/>
        <end position="328"/>
    </location>
</feature>
<dbReference type="Proteomes" id="UP000290408">
    <property type="component" value="Chromosome"/>
</dbReference>
<proteinExistence type="predicted"/>
<protein>
    <submittedName>
        <fullName evidence="4">Thermonuclease family protein</fullName>
    </submittedName>
</protein>
<dbReference type="GO" id="GO:0003676">
    <property type="term" value="F:nucleic acid binding"/>
    <property type="evidence" value="ECO:0007669"/>
    <property type="project" value="InterPro"/>
</dbReference>
<organism evidence="4 5">
    <name type="scientific">Janibacter limosus</name>
    <dbReference type="NCBI Taxonomy" id="53458"/>
    <lineage>
        <taxon>Bacteria</taxon>
        <taxon>Bacillati</taxon>
        <taxon>Actinomycetota</taxon>
        <taxon>Actinomycetes</taxon>
        <taxon>Micrococcales</taxon>
        <taxon>Intrasporangiaceae</taxon>
        <taxon>Janibacter</taxon>
    </lineage>
</organism>
<dbReference type="PROSITE" id="PS50830">
    <property type="entry name" value="TNASE_3"/>
    <property type="match status" value="1"/>
</dbReference>
<keyword evidence="2" id="KW-1133">Transmembrane helix</keyword>
<evidence type="ECO:0000313" key="4">
    <source>
        <dbReference type="EMBL" id="QBF47196.1"/>
    </source>
</evidence>
<gene>
    <name evidence="4" type="ORF">EXU32_13620</name>
</gene>
<keyword evidence="2" id="KW-0812">Transmembrane</keyword>
<feature type="compositionally biased region" description="Low complexity" evidence="1">
    <location>
        <begin position="268"/>
        <end position="302"/>
    </location>
</feature>
<dbReference type="InterPro" id="IPR002071">
    <property type="entry name" value="Thermonucl_AS"/>
</dbReference>
<feature type="domain" description="TNase-like" evidence="3">
    <location>
        <begin position="44"/>
        <end position="175"/>
    </location>
</feature>
<feature type="region of interest" description="Disordered" evidence="1">
    <location>
        <begin position="241"/>
        <end position="372"/>
    </location>
</feature>
<dbReference type="AlphaFoldDB" id="A0A4P6MW58"/>
<evidence type="ECO:0000259" key="3">
    <source>
        <dbReference type="PROSITE" id="PS50830"/>
    </source>
</evidence>
<dbReference type="KEGG" id="jli:EXU32_13620"/>
<dbReference type="InterPro" id="IPR016071">
    <property type="entry name" value="Staphylococal_nuclease_OB-fold"/>
</dbReference>
<evidence type="ECO:0000313" key="5">
    <source>
        <dbReference type="Proteomes" id="UP000290408"/>
    </source>
</evidence>
<keyword evidence="2" id="KW-0472">Membrane</keyword>
<feature type="transmembrane region" description="Helical" evidence="2">
    <location>
        <begin position="20"/>
        <end position="42"/>
    </location>
</feature>
<dbReference type="SMART" id="SM00318">
    <property type="entry name" value="SNc"/>
    <property type="match status" value="1"/>
</dbReference>
<name>A0A4P6MW58_9MICO</name>
<dbReference type="GO" id="GO:0004518">
    <property type="term" value="F:nuclease activity"/>
    <property type="evidence" value="ECO:0007669"/>
    <property type="project" value="InterPro"/>
</dbReference>
<dbReference type="EMBL" id="CP036164">
    <property type="protein sequence ID" value="QBF47196.1"/>
    <property type="molecule type" value="Genomic_DNA"/>
</dbReference>
<evidence type="ECO:0000256" key="1">
    <source>
        <dbReference type="SAM" id="MobiDB-lite"/>
    </source>
</evidence>
<dbReference type="Pfam" id="PF00565">
    <property type="entry name" value="SNase"/>
    <property type="match status" value="1"/>
</dbReference>
<keyword evidence="5" id="KW-1185">Reference proteome</keyword>